<dbReference type="AlphaFoldDB" id="A0A838ZTD0"/>
<dbReference type="InterPro" id="IPR019734">
    <property type="entry name" value="TPR_rpt"/>
</dbReference>
<dbReference type="EMBL" id="JACDZE010000003">
    <property type="protein sequence ID" value="MBA5630203.1"/>
    <property type="molecule type" value="Genomic_DNA"/>
</dbReference>
<dbReference type="Gene3D" id="1.25.40.10">
    <property type="entry name" value="Tetratricopeptide repeat domain"/>
    <property type="match status" value="1"/>
</dbReference>
<evidence type="ECO:0000256" key="1">
    <source>
        <dbReference type="SAM" id="SignalP"/>
    </source>
</evidence>
<dbReference type="SUPFAM" id="SSF48452">
    <property type="entry name" value="TPR-like"/>
    <property type="match status" value="1"/>
</dbReference>
<evidence type="ECO:0000313" key="2">
    <source>
        <dbReference type="EMBL" id="MBA5630203.1"/>
    </source>
</evidence>
<keyword evidence="1" id="KW-0732">Signal</keyword>
<dbReference type="RefSeq" id="WP_182043805.1">
    <property type="nucleotide sequence ID" value="NZ_JACDZE010000003.1"/>
</dbReference>
<keyword evidence="3" id="KW-1185">Reference proteome</keyword>
<reference evidence="2 3" key="1">
    <citation type="submission" date="2020-07" db="EMBL/GenBank/DDBJ databases">
        <title>Moheibacter lacus sp. nov., a member of the family Flavobacteriaceae isolated from freshwater lake sediment.</title>
        <authorList>
            <person name="Liu Y."/>
        </authorList>
    </citation>
    <scope>NUCLEOTIDE SEQUENCE [LARGE SCALE GENOMIC DNA]</scope>
    <source>
        <strain evidence="2 3">BDHS18</strain>
    </source>
</reference>
<dbReference type="Proteomes" id="UP000552241">
    <property type="component" value="Unassembled WGS sequence"/>
</dbReference>
<proteinExistence type="predicted"/>
<accession>A0A838ZTD0</accession>
<evidence type="ECO:0000313" key="3">
    <source>
        <dbReference type="Proteomes" id="UP000552241"/>
    </source>
</evidence>
<feature type="signal peptide" evidence="1">
    <location>
        <begin position="1"/>
        <end position="19"/>
    </location>
</feature>
<name>A0A838ZTD0_9FLAO</name>
<protein>
    <recommendedName>
        <fullName evidence="4">Tetratricopeptide repeat-containing protein</fullName>
    </recommendedName>
</protein>
<organism evidence="2 3">
    <name type="scientific">Moheibacter lacus</name>
    <dbReference type="NCBI Taxonomy" id="2745851"/>
    <lineage>
        <taxon>Bacteria</taxon>
        <taxon>Pseudomonadati</taxon>
        <taxon>Bacteroidota</taxon>
        <taxon>Flavobacteriia</taxon>
        <taxon>Flavobacteriales</taxon>
        <taxon>Weeksellaceae</taxon>
        <taxon>Moheibacter</taxon>
    </lineage>
</organism>
<dbReference type="InterPro" id="IPR011990">
    <property type="entry name" value="TPR-like_helical_dom_sf"/>
</dbReference>
<sequence length="227" mass="26570">MRKQIILFLFIFISQISWSQEFSKEAQNVFVDLYCDCFTQSTVAEFDKEILNNCLGKEIEKNKATFLPYYDSNSILPEYEQGKAVGESLIDDTLDEIVMNCDAFYRFTNENNKKSFEDAKSSLDEEKFKKFEEEINSKPSSNAYLKRGFYNFVQENNVQAELDLKKSLEFNPENLLTKSFLGHFYEKTGNLDEALKWFTAVYQSKKDRESLTQMAVIKRKIKEAKPK</sequence>
<comment type="caution">
    <text evidence="2">The sequence shown here is derived from an EMBL/GenBank/DDBJ whole genome shotgun (WGS) entry which is preliminary data.</text>
</comment>
<dbReference type="SMART" id="SM00028">
    <property type="entry name" value="TPR"/>
    <property type="match status" value="2"/>
</dbReference>
<evidence type="ECO:0008006" key="4">
    <source>
        <dbReference type="Google" id="ProtNLM"/>
    </source>
</evidence>
<feature type="chain" id="PRO_5032958322" description="Tetratricopeptide repeat-containing protein" evidence="1">
    <location>
        <begin position="20"/>
        <end position="227"/>
    </location>
</feature>
<gene>
    <name evidence="2" type="ORF">HU137_10500</name>
</gene>